<gene>
    <name evidence="1" type="ORF">ONZ43_g5545</name>
</gene>
<dbReference type="Proteomes" id="UP001153334">
    <property type="component" value="Unassembled WGS sequence"/>
</dbReference>
<name>A0ACC2I9A3_9PEZI</name>
<proteinExistence type="predicted"/>
<reference evidence="1" key="1">
    <citation type="submission" date="2022-11" db="EMBL/GenBank/DDBJ databases">
        <title>Genome Sequence of Nemania bipapillata.</title>
        <authorList>
            <person name="Buettner E."/>
        </authorList>
    </citation>
    <scope>NUCLEOTIDE SEQUENCE</scope>
    <source>
        <strain evidence="1">CP14</strain>
    </source>
</reference>
<comment type="caution">
    <text evidence="1">The sequence shown here is derived from an EMBL/GenBank/DDBJ whole genome shotgun (WGS) entry which is preliminary data.</text>
</comment>
<dbReference type="EMBL" id="JAPESX010001743">
    <property type="protein sequence ID" value="KAJ8111765.1"/>
    <property type="molecule type" value="Genomic_DNA"/>
</dbReference>
<protein>
    <submittedName>
        <fullName evidence="1">Uncharacterized protein</fullName>
    </submittedName>
</protein>
<sequence length="283" mass="29332">MKALTIFSCLATLANAAAVNLQGEAPLVVKIEQVGNSELKASITNTGNEALKVLKAGSILDSSPIEKVKVSQGANKVPFSGIRLYIHTADLQDEAFQVIGAKETIEVQWDAAQLHDLSAGGAFSISAEGSLRYAEQGSNQIAGQVVYGSNVIHAKVDGAQAAKVHNAFHEAQKAKRIVIQSDCSSSQKTVVNAALGVAKTYAQNAQAAASAGTKLQEYFKSTSTTTKNTVVDVFNKIATSVANSGTSGSAKLYCTDVADACTDGVVAYTSPGTSNEFVSSPPS</sequence>
<evidence type="ECO:0000313" key="1">
    <source>
        <dbReference type="EMBL" id="KAJ8111765.1"/>
    </source>
</evidence>
<keyword evidence="2" id="KW-1185">Reference proteome</keyword>
<evidence type="ECO:0000313" key="2">
    <source>
        <dbReference type="Proteomes" id="UP001153334"/>
    </source>
</evidence>
<organism evidence="1 2">
    <name type="scientific">Nemania bipapillata</name>
    <dbReference type="NCBI Taxonomy" id="110536"/>
    <lineage>
        <taxon>Eukaryota</taxon>
        <taxon>Fungi</taxon>
        <taxon>Dikarya</taxon>
        <taxon>Ascomycota</taxon>
        <taxon>Pezizomycotina</taxon>
        <taxon>Sordariomycetes</taxon>
        <taxon>Xylariomycetidae</taxon>
        <taxon>Xylariales</taxon>
        <taxon>Xylariaceae</taxon>
        <taxon>Nemania</taxon>
    </lineage>
</organism>
<accession>A0ACC2I9A3</accession>